<keyword evidence="1" id="KW-0472">Membrane</keyword>
<feature type="transmembrane region" description="Helical" evidence="1">
    <location>
        <begin position="55"/>
        <end position="75"/>
    </location>
</feature>
<dbReference type="PANTHER" id="PTHR35007:SF1">
    <property type="entry name" value="PILUS ASSEMBLY PROTEIN"/>
    <property type="match status" value="1"/>
</dbReference>
<evidence type="ECO:0000313" key="3">
    <source>
        <dbReference type="Proteomes" id="UP000198312"/>
    </source>
</evidence>
<keyword evidence="3" id="KW-1185">Reference proteome</keyword>
<dbReference type="KEGG" id="vil:CFK37_06500"/>
<dbReference type="EMBL" id="CP022315">
    <property type="protein sequence ID" value="ASK61832.1"/>
    <property type="molecule type" value="Genomic_DNA"/>
</dbReference>
<sequence length="83" mass="9432">MQETIIDRSRVKDEVNTLTAQGKMSSTVITILPIALAVYLKLVNPEYFQMLFSHPLGWVMVIFGSISIVLGWIFIKKIVHIEV</sequence>
<accession>A0A220U1E6</accession>
<protein>
    <recommendedName>
        <fullName evidence="4">Type II secretion system protein GspF domain-containing protein</fullName>
    </recommendedName>
</protein>
<evidence type="ECO:0000256" key="1">
    <source>
        <dbReference type="SAM" id="Phobius"/>
    </source>
</evidence>
<evidence type="ECO:0008006" key="4">
    <source>
        <dbReference type="Google" id="ProtNLM"/>
    </source>
</evidence>
<dbReference type="OrthoDB" id="9803381at2"/>
<gene>
    <name evidence="2" type="ORF">CFK37_06500</name>
</gene>
<proteinExistence type="predicted"/>
<feature type="transmembrane region" description="Helical" evidence="1">
    <location>
        <begin position="24"/>
        <end position="43"/>
    </location>
</feature>
<keyword evidence="1" id="KW-1133">Transmembrane helix</keyword>
<evidence type="ECO:0000313" key="2">
    <source>
        <dbReference type="EMBL" id="ASK61832.1"/>
    </source>
</evidence>
<dbReference type="PANTHER" id="PTHR35007">
    <property type="entry name" value="INTEGRAL MEMBRANE PROTEIN-RELATED"/>
    <property type="match status" value="1"/>
</dbReference>
<reference evidence="2 3" key="1">
    <citation type="submission" date="2017-07" db="EMBL/GenBank/DDBJ databases">
        <title>Virgibacillus sp. LM2416.</title>
        <authorList>
            <person name="Tak E.J."/>
            <person name="Bae J.-W."/>
        </authorList>
    </citation>
    <scope>NUCLEOTIDE SEQUENCE [LARGE SCALE GENOMIC DNA]</scope>
    <source>
        <strain evidence="2 3">LM2416</strain>
    </source>
</reference>
<dbReference type="Proteomes" id="UP000198312">
    <property type="component" value="Chromosome"/>
</dbReference>
<dbReference type="AlphaFoldDB" id="A0A220U1E6"/>
<dbReference type="RefSeq" id="WP_089061092.1">
    <property type="nucleotide sequence ID" value="NZ_CP022315.1"/>
</dbReference>
<keyword evidence="1" id="KW-0812">Transmembrane</keyword>
<name>A0A220U1E6_9BACI</name>
<organism evidence="2 3">
    <name type="scientific">Virgibacillus phasianinus</name>
    <dbReference type="NCBI Taxonomy" id="2017483"/>
    <lineage>
        <taxon>Bacteria</taxon>
        <taxon>Bacillati</taxon>
        <taxon>Bacillota</taxon>
        <taxon>Bacilli</taxon>
        <taxon>Bacillales</taxon>
        <taxon>Bacillaceae</taxon>
        <taxon>Virgibacillus</taxon>
    </lineage>
</organism>